<dbReference type="InParanoid" id="A0A151ZG69"/>
<dbReference type="SUPFAM" id="SSF47954">
    <property type="entry name" value="Cyclin-like"/>
    <property type="match status" value="1"/>
</dbReference>
<keyword evidence="3" id="KW-1185">Reference proteome</keyword>
<name>A0A151ZG69_TIELA</name>
<organism evidence="2 3">
    <name type="scientific">Tieghemostelium lacteum</name>
    <name type="common">Slime mold</name>
    <name type="synonym">Dictyostelium lacteum</name>
    <dbReference type="NCBI Taxonomy" id="361077"/>
    <lineage>
        <taxon>Eukaryota</taxon>
        <taxon>Amoebozoa</taxon>
        <taxon>Evosea</taxon>
        <taxon>Eumycetozoa</taxon>
        <taxon>Dictyostelia</taxon>
        <taxon>Dictyosteliales</taxon>
        <taxon>Raperosteliaceae</taxon>
        <taxon>Tieghemostelium</taxon>
    </lineage>
</organism>
<dbReference type="GO" id="GO:0005634">
    <property type="term" value="C:nucleus"/>
    <property type="evidence" value="ECO:0007669"/>
    <property type="project" value="TreeGrafter"/>
</dbReference>
<dbReference type="GO" id="GO:0019901">
    <property type="term" value="F:protein kinase binding"/>
    <property type="evidence" value="ECO:0007669"/>
    <property type="project" value="InterPro"/>
</dbReference>
<gene>
    <name evidence="2" type="ORF">DLAC_05569</name>
</gene>
<evidence type="ECO:0000313" key="3">
    <source>
        <dbReference type="Proteomes" id="UP000076078"/>
    </source>
</evidence>
<evidence type="ECO:0000256" key="1">
    <source>
        <dbReference type="SAM" id="MobiDB-lite"/>
    </source>
</evidence>
<dbReference type="AlphaFoldDB" id="A0A151ZG69"/>
<comment type="caution">
    <text evidence="2">The sequence shown here is derived from an EMBL/GenBank/DDBJ whole genome shotgun (WGS) entry which is preliminary data.</text>
</comment>
<dbReference type="Gene3D" id="1.10.472.10">
    <property type="entry name" value="Cyclin-like"/>
    <property type="match status" value="1"/>
</dbReference>
<protein>
    <submittedName>
        <fullName evidence="2">Cyclin-related 2 family protein</fullName>
    </submittedName>
</protein>
<dbReference type="STRING" id="361077.A0A151ZG69"/>
<accession>A0A151ZG69</accession>
<dbReference type="CDD" id="cd20558">
    <property type="entry name" value="CYCLIN_ScPCL7-like"/>
    <property type="match status" value="1"/>
</dbReference>
<sequence>MESYRQSTLLENIKSSIPSREFSEKEKDSLLLEILNQCIVNLVKIGDKNGRDTHEQFMPPNKKLPTISIKDYLARLMKYSPCSKECFVASLLYMDRLTVECGLILNSYNIHRILITTVLISTKYMDDIFYNNEFYSQVGGISLKEMNNLELEFLKLLKFSAFCSVPILNDYQREIEACKDRYLSYLNPSSVGKLLIISPLEYSPSNLSPRRTHSPQVPNSGPYYQSSRRGSCDYDPNFRVVPNNNTINSNCAA</sequence>
<dbReference type="PANTHER" id="PTHR15615">
    <property type="match status" value="1"/>
</dbReference>
<dbReference type="OrthoDB" id="17592at2759"/>
<proteinExistence type="predicted"/>
<dbReference type="GO" id="GO:0000307">
    <property type="term" value="C:cyclin-dependent protein kinase holoenzyme complex"/>
    <property type="evidence" value="ECO:0007669"/>
    <property type="project" value="TreeGrafter"/>
</dbReference>
<dbReference type="GO" id="GO:0016538">
    <property type="term" value="F:cyclin-dependent protein serine/threonine kinase regulator activity"/>
    <property type="evidence" value="ECO:0007669"/>
    <property type="project" value="TreeGrafter"/>
</dbReference>
<dbReference type="InterPro" id="IPR013922">
    <property type="entry name" value="Cyclin_PHO80-like"/>
</dbReference>
<dbReference type="Proteomes" id="UP000076078">
    <property type="component" value="Unassembled WGS sequence"/>
</dbReference>
<dbReference type="EMBL" id="LODT01000028">
    <property type="protein sequence ID" value="KYQ92968.1"/>
    <property type="molecule type" value="Genomic_DNA"/>
</dbReference>
<evidence type="ECO:0000313" key="2">
    <source>
        <dbReference type="EMBL" id="KYQ92968.1"/>
    </source>
</evidence>
<dbReference type="PANTHER" id="PTHR15615:SF106">
    <property type="entry name" value="CYCLIN-LIKE DOMAIN-CONTAINING PROTEIN-RELATED"/>
    <property type="match status" value="1"/>
</dbReference>
<reference evidence="2 3" key="1">
    <citation type="submission" date="2015-12" db="EMBL/GenBank/DDBJ databases">
        <title>Dictyostelia acquired genes for synthesis and detection of signals that induce cell-type specialization by lateral gene transfer from prokaryotes.</title>
        <authorList>
            <person name="Gloeckner G."/>
            <person name="Schaap P."/>
        </authorList>
    </citation>
    <scope>NUCLEOTIDE SEQUENCE [LARGE SCALE GENOMIC DNA]</scope>
    <source>
        <strain evidence="2 3">TK</strain>
    </source>
</reference>
<dbReference type="InterPro" id="IPR036915">
    <property type="entry name" value="Cyclin-like_sf"/>
</dbReference>
<feature type="region of interest" description="Disordered" evidence="1">
    <location>
        <begin position="207"/>
        <end position="229"/>
    </location>
</feature>
<dbReference type="Pfam" id="PF08613">
    <property type="entry name" value="Cyclin"/>
    <property type="match status" value="1"/>
</dbReference>